<name>A0A6G0VM93_APHCR</name>
<reference evidence="2 3" key="1">
    <citation type="submission" date="2019-08" db="EMBL/GenBank/DDBJ databases">
        <title>Whole genome of Aphis craccivora.</title>
        <authorList>
            <person name="Voronova N.V."/>
            <person name="Shulinski R.S."/>
            <person name="Bandarenka Y.V."/>
            <person name="Zhorov D.G."/>
            <person name="Warner D."/>
        </authorList>
    </citation>
    <scope>NUCLEOTIDE SEQUENCE [LARGE SCALE GENOMIC DNA]</scope>
    <source>
        <strain evidence="2">180601</strain>
        <tissue evidence="2">Whole Body</tissue>
    </source>
</reference>
<dbReference type="Proteomes" id="UP000478052">
    <property type="component" value="Unassembled WGS sequence"/>
</dbReference>
<feature type="domain" description="HAT C-terminal dimerisation" evidence="1">
    <location>
        <begin position="250"/>
        <end position="320"/>
    </location>
</feature>
<keyword evidence="3" id="KW-1185">Reference proteome</keyword>
<sequence>MCNLNLGFAADDCNTMFGEHNSVSAKLKEQFPGIFLQKCICHSLHLVASAACKTLPRDCEDLVRDLYVFNYFKASCKRISEFKFVFICELEPHKMLRPPQTRWLSLGMTVSRIIDQWEALKKYFAKNHKDDRLKMAENIYHRLHDPSLFIDKTVIHSVHIRMSELYKDIIFSFIKKTPNPFIVDPKDETQYLPLNSIYLGASIQQHSNTLLNFIILFPRICNDTNQMQLIDDEWRKLNSYFDPEIINIHKNKNVDMFWLEIFLYEENGEKLFPNLAEFVLNVLSLPQSNCVCERLFSKVNLIKTKLKNKLMTKTINGLINTSECVKTITCVKFELKKCMLA</sequence>
<dbReference type="OrthoDB" id="6756381at2759"/>
<dbReference type="AlphaFoldDB" id="A0A6G0VM93"/>
<proteinExistence type="predicted"/>
<comment type="caution">
    <text evidence="2">The sequence shown here is derived from an EMBL/GenBank/DDBJ whole genome shotgun (WGS) entry which is preliminary data.</text>
</comment>
<dbReference type="InterPro" id="IPR012337">
    <property type="entry name" value="RNaseH-like_sf"/>
</dbReference>
<dbReference type="Pfam" id="PF05699">
    <property type="entry name" value="Dimer_Tnp_hAT"/>
    <property type="match status" value="1"/>
</dbReference>
<organism evidence="2 3">
    <name type="scientific">Aphis craccivora</name>
    <name type="common">Cowpea aphid</name>
    <dbReference type="NCBI Taxonomy" id="307492"/>
    <lineage>
        <taxon>Eukaryota</taxon>
        <taxon>Metazoa</taxon>
        <taxon>Ecdysozoa</taxon>
        <taxon>Arthropoda</taxon>
        <taxon>Hexapoda</taxon>
        <taxon>Insecta</taxon>
        <taxon>Pterygota</taxon>
        <taxon>Neoptera</taxon>
        <taxon>Paraneoptera</taxon>
        <taxon>Hemiptera</taxon>
        <taxon>Sternorrhyncha</taxon>
        <taxon>Aphidomorpha</taxon>
        <taxon>Aphidoidea</taxon>
        <taxon>Aphididae</taxon>
        <taxon>Aphidini</taxon>
        <taxon>Aphis</taxon>
        <taxon>Aphis</taxon>
    </lineage>
</organism>
<dbReference type="GO" id="GO:0046983">
    <property type="term" value="F:protein dimerization activity"/>
    <property type="evidence" value="ECO:0007669"/>
    <property type="project" value="InterPro"/>
</dbReference>
<accession>A0A6G0VM93</accession>
<dbReference type="PANTHER" id="PTHR37162:SF1">
    <property type="entry name" value="BED-TYPE DOMAIN-CONTAINING PROTEIN"/>
    <property type="match status" value="1"/>
</dbReference>
<dbReference type="InterPro" id="IPR008906">
    <property type="entry name" value="HATC_C_dom"/>
</dbReference>
<evidence type="ECO:0000313" key="3">
    <source>
        <dbReference type="Proteomes" id="UP000478052"/>
    </source>
</evidence>
<evidence type="ECO:0000313" key="2">
    <source>
        <dbReference type="EMBL" id="KAF0694556.1"/>
    </source>
</evidence>
<protein>
    <submittedName>
        <fullName evidence="2">Zinc finger MYM-type protein 1-like</fullName>
    </submittedName>
</protein>
<gene>
    <name evidence="2" type="ORF">FWK35_00035490</name>
</gene>
<evidence type="ECO:0000259" key="1">
    <source>
        <dbReference type="Pfam" id="PF05699"/>
    </source>
</evidence>
<dbReference type="SUPFAM" id="SSF53098">
    <property type="entry name" value="Ribonuclease H-like"/>
    <property type="match status" value="1"/>
</dbReference>
<dbReference type="EMBL" id="VUJU01015357">
    <property type="protein sequence ID" value="KAF0694556.1"/>
    <property type="molecule type" value="Genomic_DNA"/>
</dbReference>
<dbReference type="PANTHER" id="PTHR37162">
    <property type="entry name" value="HAT FAMILY DIMERISATION DOMAINCONTAINING PROTEIN-RELATED"/>
    <property type="match status" value="1"/>
</dbReference>